<dbReference type="Gene3D" id="3.30.710.10">
    <property type="entry name" value="Potassium Channel Kv1.1, Chain A"/>
    <property type="match status" value="1"/>
</dbReference>
<evidence type="ECO:0000259" key="1">
    <source>
        <dbReference type="PROSITE" id="PS50097"/>
    </source>
</evidence>
<organism evidence="2 3">
    <name type="scientific">Rickenella mellea</name>
    <dbReference type="NCBI Taxonomy" id="50990"/>
    <lineage>
        <taxon>Eukaryota</taxon>
        <taxon>Fungi</taxon>
        <taxon>Dikarya</taxon>
        <taxon>Basidiomycota</taxon>
        <taxon>Agaricomycotina</taxon>
        <taxon>Agaricomycetes</taxon>
        <taxon>Hymenochaetales</taxon>
        <taxon>Rickenellaceae</taxon>
        <taxon>Rickenella</taxon>
    </lineage>
</organism>
<dbReference type="Pfam" id="PF00651">
    <property type="entry name" value="BTB"/>
    <property type="match status" value="1"/>
</dbReference>
<gene>
    <name evidence="2" type="ORF">BD410DRAFT_702164</name>
</gene>
<dbReference type="InterPro" id="IPR011333">
    <property type="entry name" value="SKP1/BTB/POZ_sf"/>
</dbReference>
<dbReference type="SMART" id="SM00225">
    <property type="entry name" value="BTB"/>
    <property type="match status" value="1"/>
</dbReference>
<sequence>PSYSSPDADVVLLSCDGIPFRAHASVLKMASGFFEKMFEMPRDPNEGNDEPLPMAESSDVILALLEFIYPNGGFPKIDSFDLLSRLLTAAEQYEIPRITTYLRVYVMVDPKFRDDSLDLYVIARRYGWEEEGKIASQGTLKLNLTSPKFADVLKKLDSESLLKLQRLHHLRRRAVL</sequence>
<dbReference type="SUPFAM" id="SSF54695">
    <property type="entry name" value="POZ domain"/>
    <property type="match status" value="1"/>
</dbReference>
<evidence type="ECO:0000313" key="2">
    <source>
        <dbReference type="EMBL" id="TDL26524.1"/>
    </source>
</evidence>
<dbReference type="EMBL" id="ML170161">
    <property type="protein sequence ID" value="TDL26524.1"/>
    <property type="molecule type" value="Genomic_DNA"/>
</dbReference>
<dbReference type="AlphaFoldDB" id="A0A4Y7QFU9"/>
<protein>
    <recommendedName>
        <fullName evidence="1">BTB domain-containing protein</fullName>
    </recommendedName>
</protein>
<name>A0A4Y7QFU9_9AGAM</name>
<evidence type="ECO:0000313" key="3">
    <source>
        <dbReference type="Proteomes" id="UP000294933"/>
    </source>
</evidence>
<feature type="non-terminal residue" evidence="2">
    <location>
        <position position="1"/>
    </location>
</feature>
<dbReference type="OrthoDB" id="3266199at2759"/>
<feature type="domain" description="BTB" evidence="1">
    <location>
        <begin position="8"/>
        <end position="69"/>
    </location>
</feature>
<dbReference type="Proteomes" id="UP000294933">
    <property type="component" value="Unassembled WGS sequence"/>
</dbReference>
<keyword evidence="3" id="KW-1185">Reference proteome</keyword>
<feature type="non-terminal residue" evidence="2">
    <location>
        <position position="176"/>
    </location>
</feature>
<dbReference type="InterPro" id="IPR000210">
    <property type="entry name" value="BTB/POZ_dom"/>
</dbReference>
<dbReference type="VEuPathDB" id="FungiDB:BD410DRAFT_702164"/>
<dbReference type="PROSITE" id="PS50097">
    <property type="entry name" value="BTB"/>
    <property type="match status" value="1"/>
</dbReference>
<reference evidence="2 3" key="1">
    <citation type="submission" date="2018-06" db="EMBL/GenBank/DDBJ databases">
        <title>A transcriptomic atlas of mushroom development highlights an independent origin of complex multicellularity.</title>
        <authorList>
            <consortium name="DOE Joint Genome Institute"/>
            <person name="Krizsan K."/>
            <person name="Almasi E."/>
            <person name="Merenyi Z."/>
            <person name="Sahu N."/>
            <person name="Viragh M."/>
            <person name="Koszo T."/>
            <person name="Mondo S."/>
            <person name="Kiss B."/>
            <person name="Balint B."/>
            <person name="Kues U."/>
            <person name="Barry K."/>
            <person name="Hegedus J.C."/>
            <person name="Henrissat B."/>
            <person name="Johnson J."/>
            <person name="Lipzen A."/>
            <person name="Ohm R."/>
            <person name="Nagy I."/>
            <person name="Pangilinan J."/>
            <person name="Yan J."/>
            <person name="Xiong Y."/>
            <person name="Grigoriev I.V."/>
            <person name="Hibbett D.S."/>
            <person name="Nagy L.G."/>
        </authorList>
    </citation>
    <scope>NUCLEOTIDE SEQUENCE [LARGE SCALE GENOMIC DNA]</scope>
    <source>
        <strain evidence="2 3">SZMC22713</strain>
    </source>
</reference>
<proteinExistence type="predicted"/>
<dbReference type="STRING" id="50990.A0A4Y7QFU9"/>
<accession>A0A4Y7QFU9</accession>